<dbReference type="RefSeq" id="WP_277191440.1">
    <property type="nucleotide sequence ID" value="NZ_JAROAV010000021.1"/>
</dbReference>
<evidence type="ECO:0000313" key="4">
    <source>
        <dbReference type="Proteomes" id="UP001528912"/>
    </source>
</evidence>
<feature type="chain" id="PRO_5047491832" description="PsbP C-terminal domain-containing protein" evidence="2">
    <location>
        <begin position="22"/>
        <end position="236"/>
    </location>
</feature>
<feature type="signal peptide" evidence="2">
    <location>
        <begin position="1"/>
        <end position="21"/>
    </location>
</feature>
<feature type="compositionally biased region" description="Low complexity" evidence="1">
    <location>
        <begin position="25"/>
        <end position="86"/>
    </location>
</feature>
<evidence type="ECO:0000256" key="1">
    <source>
        <dbReference type="SAM" id="MobiDB-lite"/>
    </source>
</evidence>
<reference evidence="3 4" key="1">
    <citation type="submission" date="2023-03" db="EMBL/GenBank/DDBJ databases">
        <title>YIM 133296 draft genome.</title>
        <authorList>
            <person name="Xiong L."/>
        </authorList>
    </citation>
    <scope>NUCLEOTIDE SEQUENCE [LARGE SCALE GENOMIC DNA]</scope>
    <source>
        <strain evidence="3 4">YIM 133296</strain>
    </source>
</reference>
<keyword evidence="4" id="KW-1185">Reference proteome</keyword>
<evidence type="ECO:0000256" key="2">
    <source>
        <dbReference type="SAM" id="SignalP"/>
    </source>
</evidence>
<organism evidence="3 4">
    <name type="scientific">Luteipulveratus flavus</name>
    <dbReference type="NCBI Taxonomy" id="3031728"/>
    <lineage>
        <taxon>Bacteria</taxon>
        <taxon>Bacillati</taxon>
        <taxon>Actinomycetota</taxon>
        <taxon>Actinomycetes</taxon>
        <taxon>Micrococcales</taxon>
        <taxon>Dermacoccaceae</taxon>
        <taxon>Luteipulveratus</taxon>
    </lineage>
</organism>
<dbReference type="PROSITE" id="PS51257">
    <property type="entry name" value="PROKAR_LIPOPROTEIN"/>
    <property type="match status" value="1"/>
</dbReference>
<dbReference type="Gene3D" id="3.40.1000.10">
    <property type="entry name" value="Mog1/PsbP, alpha/beta/alpha sandwich"/>
    <property type="match status" value="1"/>
</dbReference>
<gene>
    <name evidence="3" type="ORF">P4R38_06000</name>
</gene>
<dbReference type="EMBL" id="JAROAV010000021">
    <property type="protein sequence ID" value="MDF8263791.1"/>
    <property type="molecule type" value="Genomic_DNA"/>
</dbReference>
<feature type="region of interest" description="Disordered" evidence="1">
    <location>
        <begin position="22"/>
        <end position="97"/>
    </location>
</feature>
<name>A0ABT6C4B2_9MICO</name>
<dbReference type="Proteomes" id="UP001528912">
    <property type="component" value="Unassembled WGS sequence"/>
</dbReference>
<accession>A0ABT6C4B2</accession>
<keyword evidence="2" id="KW-0732">Signal</keyword>
<comment type="caution">
    <text evidence="3">The sequence shown here is derived from an EMBL/GenBank/DDBJ whole genome shotgun (WGS) entry which is preliminary data.</text>
</comment>
<evidence type="ECO:0000313" key="3">
    <source>
        <dbReference type="EMBL" id="MDF8263791.1"/>
    </source>
</evidence>
<sequence length="236" mass="24114">MPRRTRHAVVLLTLSAGLLSACGDSSPQVSSAQPSAPSSSSSSSSSSTAAETPSSTSSSSSSAAPTTTSTSSSPSSAAPSTSVAPAQGARITGTKRDYSFSAPKGWSDAKGKVPNADAVAINFLDRDGFADNINVIRQEGTGGTTLDLVELASKRQLEAAGAKNVKVLPRTTVAGTEASRTSSALTSGTQSYLIDQAYILRGKNSYVVTFSFSPSVSEADRNKVIAPVLASWKWSA</sequence>
<evidence type="ECO:0008006" key="5">
    <source>
        <dbReference type="Google" id="ProtNLM"/>
    </source>
</evidence>
<protein>
    <recommendedName>
        <fullName evidence="5">PsbP C-terminal domain-containing protein</fullName>
    </recommendedName>
</protein>
<proteinExistence type="predicted"/>